<reference evidence="2" key="2">
    <citation type="submission" date="2015-01" db="EMBL/GenBank/DDBJ databases">
        <title>Evolutionary Origins and Diversification of the Mycorrhizal Mutualists.</title>
        <authorList>
            <consortium name="DOE Joint Genome Institute"/>
            <consortium name="Mycorrhizal Genomics Consortium"/>
            <person name="Kohler A."/>
            <person name="Kuo A."/>
            <person name="Nagy L.G."/>
            <person name="Floudas D."/>
            <person name="Copeland A."/>
            <person name="Barry K.W."/>
            <person name="Cichocki N."/>
            <person name="Veneault-Fourrey C."/>
            <person name="LaButti K."/>
            <person name="Lindquist E.A."/>
            <person name="Lipzen A."/>
            <person name="Lundell T."/>
            <person name="Morin E."/>
            <person name="Murat C."/>
            <person name="Riley R."/>
            <person name="Ohm R."/>
            <person name="Sun H."/>
            <person name="Tunlid A."/>
            <person name="Henrissat B."/>
            <person name="Grigoriev I.V."/>
            <person name="Hibbett D.S."/>
            <person name="Martin F."/>
        </authorList>
    </citation>
    <scope>NUCLEOTIDE SEQUENCE [LARGE SCALE GENOMIC DNA]</scope>
    <source>
        <strain evidence="2">F 1598</strain>
    </source>
</reference>
<sequence length="63" mass="6923">MIQEAASLQTSTIAKGGIRRSVNRAQEIAVQRQYIMSTGQVAVWQVGCQPTEAQCVEYPGARR</sequence>
<dbReference type="HOGENOM" id="CLU_2886598_0_0_1"/>
<organism evidence="1 2">
    <name type="scientific">Piloderma croceum (strain F 1598)</name>
    <dbReference type="NCBI Taxonomy" id="765440"/>
    <lineage>
        <taxon>Eukaryota</taxon>
        <taxon>Fungi</taxon>
        <taxon>Dikarya</taxon>
        <taxon>Basidiomycota</taxon>
        <taxon>Agaricomycotina</taxon>
        <taxon>Agaricomycetes</taxon>
        <taxon>Agaricomycetidae</taxon>
        <taxon>Atheliales</taxon>
        <taxon>Atheliaceae</taxon>
        <taxon>Piloderma</taxon>
    </lineage>
</organism>
<protein>
    <submittedName>
        <fullName evidence="1">Uncharacterized protein</fullName>
    </submittedName>
</protein>
<keyword evidence="2" id="KW-1185">Reference proteome</keyword>
<dbReference type="AlphaFoldDB" id="A0A0C3CLV6"/>
<name>A0A0C3CLV6_PILCF</name>
<gene>
    <name evidence="1" type="ORF">PILCRDRAFT_811077</name>
</gene>
<evidence type="ECO:0000313" key="2">
    <source>
        <dbReference type="Proteomes" id="UP000054166"/>
    </source>
</evidence>
<reference evidence="1 2" key="1">
    <citation type="submission" date="2014-04" db="EMBL/GenBank/DDBJ databases">
        <authorList>
            <consortium name="DOE Joint Genome Institute"/>
            <person name="Kuo A."/>
            <person name="Tarkka M."/>
            <person name="Buscot F."/>
            <person name="Kohler A."/>
            <person name="Nagy L.G."/>
            <person name="Floudas D."/>
            <person name="Copeland A."/>
            <person name="Barry K.W."/>
            <person name="Cichocki N."/>
            <person name="Veneault-Fourrey C."/>
            <person name="LaButti K."/>
            <person name="Lindquist E.A."/>
            <person name="Lipzen A."/>
            <person name="Lundell T."/>
            <person name="Morin E."/>
            <person name="Murat C."/>
            <person name="Sun H."/>
            <person name="Tunlid A."/>
            <person name="Henrissat B."/>
            <person name="Grigoriev I.V."/>
            <person name="Hibbett D.S."/>
            <person name="Martin F."/>
            <person name="Nordberg H.P."/>
            <person name="Cantor M.N."/>
            <person name="Hua S.X."/>
        </authorList>
    </citation>
    <scope>NUCLEOTIDE SEQUENCE [LARGE SCALE GENOMIC DNA]</scope>
    <source>
        <strain evidence="1 2">F 1598</strain>
    </source>
</reference>
<proteinExistence type="predicted"/>
<dbReference type="EMBL" id="KN832972">
    <property type="protein sequence ID" value="KIM90637.1"/>
    <property type="molecule type" value="Genomic_DNA"/>
</dbReference>
<dbReference type="InParanoid" id="A0A0C3CLV6"/>
<evidence type="ECO:0000313" key="1">
    <source>
        <dbReference type="EMBL" id="KIM90637.1"/>
    </source>
</evidence>
<accession>A0A0C3CLV6</accession>
<dbReference type="Proteomes" id="UP000054166">
    <property type="component" value="Unassembled WGS sequence"/>
</dbReference>